<name>A0A0F9D7E8_9ZZZZ</name>
<accession>A0A0F9D7E8</accession>
<proteinExistence type="predicted"/>
<sequence>HLVKLSSRYLLEILRLVKAGDLNVGIWDEFILLQANANKFTALIPTIAL</sequence>
<feature type="non-terminal residue" evidence="1">
    <location>
        <position position="1"/>
    </location>
</feature>
<protein>
    <submittedName>
        <fullName evidence="1">Uncharacterized protein</fullName>
    </submittedName>
</protein>
<evidence type="ECO:0000313" key="1">
    <source>
        <dbReference type="EMBL" id="KKL49606.1"/>
    </source>
</evidence>
<comment type="caution">
    <text evidence="1">The sequence shown here is derived from an EMBL/GenBank/DDBJ whole genome shotgun (WGS) entry which is preliminary data.</text>
</comment>
<gene>
    <name evidence="1" type="ORF">LCGC14_2313800</name>
</gene>
<reference evidence="1" key="1">
    <citation type="journal article" date="2015" name="Nature">
        <title>Complex archaea that bridge the gap between prokaryotes and eukaryotes.</title>
        <authorList>
            <person name="Spang A."/>
            <person name="Saw J.H."/>
            <person name="Jorgensen S.L."/>
            <person name="Zaremba-Niedzwiedzka K."/>
            <person name="Martijn J."/>
            <person name="Lind A.E."/>
            <person name="van Eijk R."/>
            <person name="Schleper C."/>
            <person name="Guy L."/>
            <person name="Ettema T.J."/>
        </authorList>
    </citation>
    <scope>NUCLEOTIDE SEQUENCE</scope>
</reference>
<organism evidence="1">
    <name type="scientific">marine sediment metagenome</name>
    <dbReference type="NCBI Taxonomy" id="412755"/>
    <lineage>
        <taxon>unclassified sequences</taxon>
        <taxon>metagenomes</taxon>
        <taxon>ecological metagenomes</taxon>
    </lineage>
</organism>
<dbReference type="EMBL" id="LAZR01032899">
    <property type="protein sequence ID" value="KKL49606.1"/>
    <property type="molecule type" value="Genomic_DNA"/>
</dbReference>
<dbReference type="AlphaFoldDB" id="A0A0F9D7E8"/>